<accession>A0AA35Y4D0</accession>
<name>A0AA35Y4D0_9PROT</name>
<organism evidence="1 2">
    <name type="scientific">Brytella acorum</name>
    <dbReference type="NCBI Taxonomy" id="2959299"/>
    <lineage>
        <taxon>Bacteria</taxon>
        <taxon>Pseudomonadati</taxon>
        <taxon>Pseudomonadota</taxon>
        <taxon>Alphaproteobacteria</taxon>
        <taxon>Acetobacterales</taxon>
        <taxon>Acetobacteraceae</taxon>
        <taxon>Brytella</taxon>
    </lineage>
</organism>
<dbReference type="AlphaFoldDB" id="A0AA35Y4D0"/>
<proteinExistence type="predicted"/>
<evidence type="ECO:0008006" key="3">
    <source>
        <dbReference type="Google" id="ProtNLM"/>
    </source>
</evidence>
<dbReference type="RefSeq" id="WP_289842179.1">
    <property type="nucleotide sequence ID" value="NZ_CATKSH010000010.1"/>
</dbReference>
<sequence length="358" mass="40297">MSNARAWDIRLLVDGEVPLGTPVMAFKVSTSRYAECDTAEMHLAVDRLALQGVRPWFDSMVSTRPDVQLQLLRRNTKGASWQTIFHGIADYVIWSRDNYRVTIECRDYLSLLLDARVQDAWLNCRASELIERVVATSGLSSDIDLGSTDSPATGMTGQFWQVEHKRGSALAQHRFQTAFDIAFFLAREANCDLFASGKTIVARPILSSDDQNAIIHENSTGALTTLLYRDLAAPDGVVVHFASWDSRQRSRTETFFDGHTFSSERPAKGLIHSFRVPGRRLDDLQVMARGKYMRIVAQQRHVHLRLPGCPDIRPRSFMKLPENAVTAWPDIMGIDRVVSQVSPTEGFIQDIVFSERLA</sequence>
<evidence type="ECO:0000313" key="1">
    <source>
        <dbReference type="EMBL" id="CAI9121025.1"/>
    </source>
</evidence>
<protein>
    <recommendedName>
        <fullName evidence="3">Phage tail protein</fullName>
    </recommendedName>
</protein>
<evidence type="ECO:0000313" key="2">
    <source>
        <dbReference type="Proteomes" id="UP001176960"/>
    </source>
</evidence>
<dbReference type="EMBL" id="CATKSH010000010">
    <property type="protein sequence ID" value="CAI9121025.1"/>
    <property type="molecule type" value="Genomic_DNA"/>
</dbReference>
<comment type="caution">
    <text evidence="1">The sequence shown here is derived from an EMBL/GenBank/DDBJ whole genome shotgun (WGS) entry which is preliminary data.</text>
</comment>
<keyword evidence="2" id="KW-1185">Reference proteome</keyword>
<reference evidence="1" key="1">
    <citation type="submission" date="2023-03" db="EMBL/GenBank/DDBJ databases">
        <authorList>
            <person name="Cleenwerck I."/>
        </authorList>
    </citation>
    <scope>NUCLEOTIDE SEQUENCE</scope>
    <source>
        <strain evidence="1">LMG 32879</strain>
    </source>
</reference>
<dbReference type="SUPFAM" id="SSF69279">
    <property type="entry name" value="Phage tail proteins"/>
    <property type="match status" value="1"/>
</dbReference>
<dbReference type="Proteomes" id="UP001176960">
    <property type="component" value="Unassembled WGS sequence"/>
</dbReference>
<gene>
    <name evidence="1" type="ORF">LMG32879_001869</name>
</gene>